<proteinExistence type="inferred from homology"/>
<gene>
    <name evidence="9" type="ORF">GCM10012284_40980</name>
</gene>
<evidence type="ECO:0000259" key="7">
    <source>
        <dbReference type="Pfam" id="PF00728"/>
    </source>
</evidence>
<comment type="similarity">
    <text evidence="2">Belongs to the glycosyl hydrolase 20 family.</text>
</comment>
<dbReference type="SUPFAM" id="SSF51445">
    <property type="entry name" value="(Trans)glycosidases"/>
    <property type="match status" value="1"/>
</dbReference>
<dbReference type="Gene3D" id="3.20.20.80">
    <property type="entry name" value="Glycosidases"/>
    <property type="match status" value="1"/>
</dbReference>
<dbReference type="InterPro" id="IPR029018">
    <property type="entry name" value="Hex-like_dom2"/>
</dbReference>
<dbReference type="Pfam" id="PF00728">
    <property type="entry name" value="Glyco_hydro_20"/>
    <property type="match status" value="1"/>
</dbReference>
<evidence type="ECO:0000256" key="4">
    <source>
        <dbReference type="ARBA" id="ARBA00022801"/>
    </source>
</evidence>
<evidence type="ECO:0000256" key="6">
    <source>
        <dbReference type="PIRSR" id="PIRSR625705-1"/>
    </source>
</evidence>
<dbReference type="InterPro" id="IPR015883">
    <property type="entry name" value="Glyco_hydro_20_cat"/>
</dbReference>
<feature type="domain" description="Beta-hexosaminidase bacterial type N-terminal" evidence="8">
    <location>
        <begin position="9"/>
        <end position="131"/>
    </location>
</feature>
<accession>A0A8J3C2X5</accession>
<reference evidence="9" key="2">
    <citation type="submission" date="2020-09" db="EMBL/GenBank/DDBJ databases">
        <authorList>
            <person name="Sun Q."/>
            <person name="Zhou Y."/>
        </authorList>
    </citation>
    <scope>NUCLEOTIDE SEQUENCE</scope>
    <source>
        <strain evidence="9">CGMCC 4.7299</strain>
    </source>
</reference>
<dbReference type="GO" id="GO:0004563">
    <property type="term" value="F:beta-N-acetylhexosaminidase activity"/>
    <property type="evidence" value="ECO:0007669"/>
    <property type="project" value="UniProtKB-EC"/>
</dbReference>
<name>A0A8J3C2X5_9ACTN</name>
<protein>
    <recommendedName>
        <fullName evidence="3">beta-N-acetylhexosaminidase</fullName>
        <ecNumber evidence="3">3.2.1.52</ecNumber>
    </recommendedName>
</protein>
<evidence type="ECO:0000313" key="10">
    <source>
        <dbReference type="Proteomes" id="UP000656042"/>
    </source>
</evidence>
<dbReference type="SUPFAM" id="SSF55545">
    <property type="entry name" value="beta-N-acetylhexosaminidase-like domain"/>
    <property type="match status" value="1"/>
</dbReference>
<dbReference type="Pfam" id="PF02838">
    <property type="entry name" value="Glyco_hydro_20b"/>
    <property type="match status" value="1"/>
</dbReference>
<dbReference type="CDD" id="cd06568">
    <property type="entry name" value="GH20_SpHex_like"/>
    <property type="match status" value="1"/>
</dbReference>
<dbReference type="PANTHER" id="PTHR22600:SF57">
    <property type="entry name" value="BETA-N-ACETYLHEXOSAMINIDASE"/>
    <property type="match status" value="1"/>
</dbReference>
<dbReference type="GO" id="GO:0030203">
    <property type="term" value="P:glycosaminoglycan metabolic process"/>
    <property type="evidence" value="ECO:0007669"/>
    <property type="project" value="TreeGrafter"/>
</dbReference>
<keyword evidence="5" id="KW-0326">Glycosidase</keyword>
<dbReference type="EC" id="3.2.1.52" evidence="3"/>
<evidence type="ECO:0000256" key="3">
    <source>
        <dbReference type="ARBA" id="ARBA00012663"/>
    </source>
</evidence>
<dbReference type="EMBL" id="BMMX01000020">
    <property type="protein sequence ID" value="GGL02283.1"/>
    <property type="molecule type" value="Genomic_DNA"/>
</dbReference>
<organism evidence="9 10">
    <name type="scientific">Mangrovihabitans endophyticus</name>
    <dbReference type="NCBI Taxonomy" id="1751298"/>
    <lineage>
        <taxon>Bacteria</taxon>
        <taxon>Bacillati</taxon>
        <taxon>Actinomycetota</taxon>
        <taxon>Actinomycetes</taxon>
        <taxon>Micromonosporales</taxon>
        <taxon>Micromonosporaceae</taxon>
        <taxon>Mangrovihabitans</taxon>
    </lineage>
</organism>
<dbReference type="AlphaFoldDB" id="A0A8J3C2X5"/>
<sequence length="488" mass="53523">MKEPLQLGDVIPVPAQVHPDPDADFTVTADTSLAIRGLRDPVEGIARRLVQALAERTGVRPRLAEDGDLALCLDETDAGLLRLGDEGYELVIAQHGVTLRAAAPAGLSAGAQTLAQLADRNGRLPGGRIVDRPRLPFRGAMLDLARHFFTVDEIKRYIDEIVVFKINHLHLHLTDDQGWRLEIPGWPRLTEVSGGAGTGVDGAGPGFLRAKEYADVVAYAAERFVTVVPEIDMPGHVHAAQVAYPELAGRDEPIAPRTDTEVGYSSLLAGCDVTYAFAEDVIREVARLTPGPFLHIGGDEAQATTRADYQTFLSRVLPLVGKYGKRVVGWHEMAAVDLPEAAVVQYWRIEPADDGVARAAARGSKVIMSPADRTYLDMKYDPDCRLGLEWAGMLDVERAYRWDPAERLPGVGEEALLGVEAPLWSETLRSMADAEFMTFPRLAATAEVGWSPRARRDWDSFRRRLASFGPRWTARGVAFHRASAIDWN</sequence>
<evidence type="ECO:0000313" key="9">
    <source>
        <dbReference type="EMBL" id="GGL02283.1"/>
    </source>
</evidence>
<evidence type="ECO:0000256" key="2">
    <source>
        <dbReference type="ARBA" id="ARBA00006285"/>
    </source>
</evidence>
<dbReference type="Proteomes" id="UP000656042">
    <property type="component" value="Unassembled WGS sequence"/>
</dbReference>
<evidence type="ECO:0000256" key="5">
    <source>
        <dbReference type="ARBA" id="ARBA00023295"/>
    </source>
</evidence>
<dbReference type="PANTHER" id="PTHR22600">
    <property type="entry name" value="BETA-HEXOSAMINIDASE"/>
    <property type="match status" value="1"/>
</dbReference>
<dbReference type="InterPro" id="IPR015882">
    <property type="entry name" value="HEX_bac_N"/>
</dbReference>
<evidence type="ECO:0000259" key="8">
    <source>
        <dbReference type="Pfam" id="PF02838"/>
    </source>
</evidence>
<reference evidence="9" key="1">
    <citation type="journal article" date="2014" name="Int. J. Syst. Evol. Microbiol.">
        <title>Complete genome sequence of Corynebacterium casei LMG S-19264T (=DSM 44701T), isolated from a smear-ripened cheese.</title>
        <authorList>
            <consortium name="US DOE Joint Genome Institute (JGI-PGF)"/>
            <person name="Walter F."/>
            <person name="Albersmeier A."/>
            <person name="Kalinowski J."/>
            <person name="Ruckert C."/>
        </authorList>
    </citation>
    <scope>NUCLEOTIDE SEQUENCE</scope>
    <source>
        <strain evidence="9">CGMCC 4.7299</strain>
    </source>
</reference>
<dbReference type="PRINTS" id="PR00738">
    <property type="entry name" value="GLHYDRLASE20"/>
</dbReference>
<comment type="catalytic activity">
    <reaction evidence="1">
        <text>Hydrolysis of terminal non-reducing N-acetyl-D-hexosamine residues in N-acetyl-beta-D-hexosaminides.</text>
        <dbReference type="EC" id="3.2.1.52"/>
    </reaction>
</comment>
<evidence type="ECO:0000256" key="1">
    <source>
        <dbReference type="ARBA" id="ARBA00001231"/>
    </source>
</evidence>
<feature type="active site" description="Proton donor" evidence="6">
    <location>
        <position position="300"/>
    </location>
</feature>
<feature type="domain" description="Glycoside hydrolase family 20 catalytic" evidence="7">
    <location>
        <begin position="136"/>
        <end position="452"/>
    </location>
</feature>
<keyword evidence="10" id="KW-1185">Reference proteome</keyword>
<dbReference type="RefSeq" id="WP_229715999.1">
    <property type="nucleotide sequence ID" value="NZ_BMMX01000020.1"/>
</dbReference>
<keyword evidence="4" id="KW-0378">Hydrolase</keyword>
<dbReference type="InterPro" id="IPR025705">
    <property type="entry name" value="Beta_hexosaminidase_sua/sub"/>
</dbReference>
<dbReference type="Gene3D" id="3.30.379.10">
    <property type="entry name" value="Chitobiase/beta-hexosaminidase domain 2-like"/>
    <property type="match status" value="1"/>
</dbReference>
<dbReference type="InterPro" id="IPR017853">
    <property type="entry name" value="GH"/>
</dbReference>
<dbReference type="GO" id="GO:0005975">
    <property type="term" value="P:carbohydrate metabolic process"/>
    <property type="evidence" value="ECO:0007669"/>
    <property type="project" value="InterPro"/>
</dbReference>
<comment type="caution">
    <text evidence="9">The sequence shown here is derived from an EMBL/GenBank/DDBJ whole genome shotgun (WGS) entry which is preliminary data.</text>
</comment>
<dbReference type="GO" id="GO:0016020">
    <property type="term" value="C:membrane"/>
    <property type="evidence" value="ECO:0007669"/>
    <property type="project" value="TreeGrafter"/>
</dbReference>